<evidence type="ECO:0000259" key="5">
    <source>
        <dbReference type="Pfam" id="PF01168"/>
    </source>
</evidence>
<comment type="cofactor">
    <cofactor evidence="3">
        <name>pyridoxal 5'-phosphate</name>
        <dbReference type="ChEBI" id="CHEBI:597326"/>
    </cofactor>
</comment>
<dbReference type="InterPro" id="IPR001608">
    <property type="entry name" value="Ala_racemase_N"/>
</dbReference>
<reference evidence="6" key="1">
    <citation type="journal article" date="2023" name="Comput. Struct. Biotechnol. J.">
        <title>Discovery of a novel marine Bacteroidetes with a rich repertoire of carbohydrate-active enzymes.</title>
        <authorList>
            <person name="Chen B."/>
            <person name="Liu G."/>
            <person name="Chen Q."/>
            <person name="Wang H."/>
            <person name="Liu L."/>
            <person name="Tang K."/>
        </authorList>
    </citation>
    <scope>NUCLEOTIDE SEQUENCE</scope>
    <source>
        <strain evidence="6">TK19036</strain>
    </source>
</reference>
<dbReference type="PIRSF" id="PIRSF004848">
    <property type="entry name" value="YBL036c_PLPDEIII"/>
    <property type="match status" value="1"/>
</dbReference>
<comment type="similarity">
    <text evidence="2 4">Belongs to the pyridoxal phosphate-binding protein YggS/PROSC family.</text>
</comment>
<dbReference type="PANTHER" id="PTHR10146:SF14">
    <property type="entry name" value="PYRIDOXAL PHOSPHATE HOMEOSTASIS PROTEIN"/>
    <property type="match status" value="1"/>
</dbReference>
<dbReference type="GO" id="GO:0030170">
    <property type="term" value="F:pyridoxal phosphate binding"/>
    <property type="evidence" value="ECO:0007669"/>
    <property type="project" value="UniProtKB-UniRule"/>
</dbReference>
<protein>
    <recommendedName>
        <fullName evidence="2">Pyridoxal phosphate homeostasis protein</fullName>
        <shortName evidence="2">PLP homeostasis protein</shortName>
    </recommendedName>
</protein>
<comment type="function">
    <text evidence="2">Pyridoxal 5'-phosphate (PLP)-binding protein, which is involved in PLP homeostasis.</text>
</comment>
<name>A0AA49GT30_9BACT</name>
<dbReference type="Pfam" id="PF01168">
    <property type="entry name" value="Ala_racemase_N"/>
    <property type="match status" value="1"/>
</dbReference>
<dbReference type="Gene3D" id="3.20.20.10">
    <property type="entry name" value="Alanine racemase"/>
    <property type="match status" value="1"/>
</dbReference>
<evidence type="ECO:0000256" key="3">
    <source>
        <dbReference type="PIRSR" id="PIRSR004848-1"/>
    </source>
</evidence>
<accession>A0AA49GT30</accession>
<evidence type="ECO:0000256" key="4">
    <source>
        <dbReference type="RuleBase" id="RU004514"/>
    </source>
</evidence>
<dbReference type="InterPro" id="IPR029066">
    <property type="entry name" value="PLP-binding_barrel"/>
</dbReference>
<proteinExistence type="inferred from homology"/>
<feature type="domain" description="Alanine racemase N-terminal" evidence="5">
    <location>
        <begin position="3"/>
        <end position="222"/>
    </location>
</feature>
<gene>
    <name evidence="6" type="ORF">K4G66_06685</name>
</gene>
<evidence type="ECO:0000313" key="6">
    <source>
        <dbReference type="EMBL" id="WKN38385.1"/>
    </source>
</evidence>
<dbReference type="PROSITE" id="PS01211">
    <property type="entry name" value="UPF0001"/>
    <property type="match status" value="1"/>
</dbReference>
<dbReference type="NCBIfam" id="TIGR00044">
    <property type="entry name" value="YggS family pyridoxal phosphate-dependent enzyme"/>
    <property type="match status" value="1"/>
</dbReference>
<keyword evidence="1 2" id="KW-0663">Pyridoxal phosphate</keyword>
<organism evidence="6">
    <name type="scientific">Roseihalotalea indica</name>
    <dbReference type="NCBI Taxonomy" id="2867963"/>
    <lineage>
        <taxon>Bacteria</taxon>
        <taxon>Pseudomonadati</taxon>
        <taxon>Bacteroidota</taxon>
        <taxon>Cytophagia</taxon>
        <taxon>Cytophagales</taxon>
        <taxon>Catalimonadaceae</taxon>
        <taxon>Roseihalotalea</taxon>
    </lineage>
</organism>
<sequence>MDIAENIQRVQKELAPTKCKLVAVSKTKPVEILMTAYEAGIRDFGENKVQELASKYEQMPKDIRWHMIGHLQRNKVKYIAPFVHLIHSVDSIRLLEEINKQGAKNQRTISCLLQAHIADEESKYGFSDEELFQLIRDETIQHLKYVQVVGLMGMASFTPNETKVRQEFEHLKLLFDALKYNDDLPDQVKMEEISMGMSSDYRIAVEEGSTMVRVGTTIFGERNYNQNQ</sequence>
<dbReference type="InterPro" id="IPR011078">
    <property type="entry name" value="PyrdxlP_homeostasis"/>
</dbReference>
<dbReference type="EMBL" id="CP120682">
    <property type="protein sequence ID" value="WKN38385.1"/>
    <property type="molecule type" value="Genomic_DNA"/>
</dbReference>
<dbReference type="AlphaFoldDB" id="A0AA49GT30"/>
<evidence type="ECO:0000256" key="2">
    <source>
        <dbReference type="HAMAP-Rule" id="MF_02087"/>
    </source>
</evidence>
<dbReference type="CDD" id="cd00635">
    <property type="entry name" value="PLPDE_III_YBL036c_like"/>
    <property type="match status" value="1"/>
</dbReference>
<dbReference type="HAMAP" id="MF_02087">
    <property type="entry name" value="PLP_homeostasis"/>
    <property type="match status" value="1"/>
</dbReference>
<evidence type="ECO:0000256" key="1">
    <source>
        <dbReference type="ARBA" id="ARBA00022898"/>
    </source>
</evidence>
<dbReference type="PANTHER" id="PTHR10146">
    <property type="entry name" value="PROLINE SYNTHETASE CO-TRANSCRIBED BACTERIAL HOMOLOG PROTEIN"/>
    <property type="match status" value="1"/>
</dbReference>
<dbReference type="SUPFAM" id="SSF51419">
    <property type="entry name" value="PLP-binding barrel"/>
    <property type="match status" value="1"/>
</dbReference>
<reference evidence="6" key="2">
    <citation type="journal article" date="2024" name="Antonie Van Leeuwenhoek">
        <title>Roseihalotalea indica gen. nov., sp. nov., a halophilic Bacteroidetes from mesopelagic Southwest Indian Ocean with higher carbohydrate metabolic potential.</title>
        <authorList>
            <person name="Chen B."/>
            <person name="Zhang M."/>
            <person name="Lin D."/>
            <person name="Ye J."/>
            <person name="Tang K."/>
        </authorList>
    </citation>
    <scope>NUCLEOTIDE SEQUENCE</scope>
    <source>
        <strain evidence="6">TK19036</strain>
    </source>
</reference>
<dbReference type="FunFam" id="3.20.20.10:FF:000018">
    <property type="entry name" value="Pyridoxal phosphate homeostasis protein"/>
    <property type="match status" value="1"/>
</dbReference>
<feature type="modified residue" description="N6-(pyridoxal phosphate)lysine" evidence="2 3">
    <location>
        <position position="26"/>
    </location>
</feature>